<dbReference type="EMBL" id="JAKXMK010000011">
    <property type="protein sequence ID" value="MCH6166932.1"/>
    <property type="molecule type" value="Genomic_DNA"/>
</dbReference>
<gene>
    <name evidence="3" type="ORF">MMF94_14685</name>
</gene>
<feature type="compositionally biased region" description="Basic and acidic residues" evidence="1">
    <location>
        <begin position="1"/>
        <end position="22"/>
    </location>
</feature>
<dbReference type="Pfam" id="PF03793">
    <property type="entry name" value="PASTA"/>
    <property type="match status" value="1"/>
</dbReference>
<accession>A0ABS9TEI0</accession>
<feature type="region of interest" description="Disordered" evidence="1">
    <location>
        <begin position="1"/>
        <end position="35"/>
    </location>
</feature>
<evidence type="ECO:0000313" key="4">
    <source>
        <dbReference type="Proteomes" id="UP001299970"/>
    </source>
</evidence>
<dbReference type="Proteomes" id="UP001299970">
    <property type="component" value="Unassembled WGS sequence"/>
</dbReference>
<name>A0ABS9TEI0_9PSEU</name>
<dbReference type="RefSeq" id="WP_241036969.1">
    <property type="nucleotide sequence ID" value="NZ_BAAAJF010000036.1"/>
</dbReference>
<evidence type="ECO:0000259" key="2">
    <source>
        <dbReference type="Pfam" id="PF03793"/>
    </source>
</evidence>
<dbReference type="InterPro" id="IPR005543">
    <property type="entry name" value="PASTA_dom"/>
</dbReference>
<reference evidence="3 4" key="1">
    <citation type="submission" date="2022-03" db="EMBL/GenBank/DDBJ databases">
        <title>Pseudonocardia alaer sp. nov., a novel actinomycete isolated from reed forest soil.</title>
        <authorList>
            <person name="Wang L."/>
        </authorList>
    </citation>
    <scope>NUCLEOTIDE SEQUENCE [LARGE SCALE GENOMIC DNA]</scope>
    <source>
        <strain evidence="3 4">Y-16303</strain>
    </source>
</reference>
<dbReference type="CDD" id="cd06577">
    <property type="entry name" value="PASTA_pknB"/>
    <property type="match status" value="1"/>
</dbReference>
<keyword evidence="4" id="KW-1185">Reference proteome</keyword>
<feature type="region of interest" description="Disordered" evidence="1">
    <location>
        <begin position="207"/>
        <end position="235"/>
    </location>
</feature>
<evidence type="ECO:0000313" key="3">
    <source>
        <dbReference type="EMBL" id="MCH6166932.1"/>
    </source>
</evidence>
<organism evidence="3 4">
    <name type="scientific">Pseudonocardia alaniniphila</name>
    <dbReference type="NCBI Taxonomy" id="75291"/>
    <lineage>
        <taxon>Bacteria</taxon>
        <taxon>Bacillati</taxon>
        <taxon>Actinomycetota</taxon>
        <taxon>Actinomycetes</taxon>
        <taxon>Pseudonocardiales</taxon>
        <taxon>Pseudonocardiaceae</taxon>
        <taxon>Pseudonocardia</taxon>
    </lineage>
</organism>
<evidence type="ECO:0000256" key="1">
    <source>
        <dbReference type="SAM" id="MobiDB-lite"/>
    </source>
</evidence>
<feature type="domain" description="PASTA" evidence="2">
    <location>
        <begin position="136"/>
        <end position="201"/>
    </location>
</feature>
<dbReference type="Gene3D" id="3.30.10.20">
    <property type="match status" value="1"/>
</dbReference>
<feature type="region of interest" description="Disordered" evidence="1">
    <location>
        <begin position="92"/>
        <end position="123"/>
    </location>
</feature>
<protein>
    <submittedName>
        <fullName evidence="3">PASTA domain-containing protein</fullName>
    </submittedName>
</protein>
<feature type="compositionally biased region" description="Low complexity" evidence="1">
    <location>
        <begin position="97"/>
        <end position="106"/>
    </location>
</feature>
<sequence>MAGRRDPWPEGRDAWSRLDGWDHAGPVGEAAGSSAGDAALDALSDLGVVRRLLDQTELAAVRAARANRKSWAEIATRLGMTRQSAWERWRDLDGDESSGASRAPARAGDEPSQARGTGRRAVDEAARHAAAALTAVVPDVGGLSWENARDTLLQAHLVAVNADPDLPPFLGWELSGYVVVDQKPGAGARVALHSPVTLWLERGPGPAGVRSPLNPSPPLKTIRGAVDETTGESVR</sequence>
<proteinExistence type="predicted"/>
<comment type="caution">
    <text evidence="3">The sequence shown here is derived from an EMBL/GenBank/DDBJ whole genome shotgun (WGS) entry which is preliminary data.</text>
</comment>